<keyword evidence="3" id="KW-0464">Manganese</keyword>
<evidence type="ECO:0000256" key="3">
    <source>
        <dbReference type="ARBA" id="ARBA00023211"/>
    </source>
</evidence>
<proteinExistence type="inferred from homology"/>
<dbReference type="AlphaFoldDB" id="A0A9X3F3H5"/>
<dbReference type="PROSITE" id="PS50991">
    <property type="entry name" value="PYR_CT"/>
    <property type="match status" value="1"/>
</dbReference>
<dbReference type="Pfam" id="PF08502">
    <property type="entry name" value="LeuA_dimer"/>
    <property type="match status" value="1"/>
</dbReference>
<dbReference type="InterPro" id="IPR013709">
    <property type="entry name" value="2-isopropylmalate_synth_dimer"/>
</dbReference>
<dbReference type="PANTHER" id="PTHR10277:SF57">
    <property type="entry name" value="(R)-CITRAMALATE SYNTHASE CIMA"/>
    <property type="match status" value="1"/>
</dbReference>
<protein>
    <submittedName>
        <fullName evidence="7">2-isopropylmalate synthase</fullName>
    </submittedName>
</protein>
<evidence type="ECO:0000256" key="2">
    <source>
        <dbReference type="ARBA" id="ARBA00022679"/>
    </source>
</evidence>
<reference evidence="7" key="1">
    <citation type="submission" date="2022-11" db="EMBL/GenBank/DDBJ databases">
        <title>Marilongibacter aestuarii gen. nov., sp. nov., isolated from tidal flat sediment.</title>
        <authorList>
            <person name="Jiayan W."/>
        </authorList>
    </citation>
    <scope>NUCLEOTIDE SEQUENCE</scope>
    <source>
        <strain evidence="7">Z1-6</strain>
    </source>
</reference>
<dbReference type="Gene3D" id="3.30.160.340">
    <property type="match status" value="1"/>
</dbReference>
<evidence type="ECO:0000256" key="1">
    <source>
        <dbReference type="ARBA" id="ARBA00022605"/>
    </source>
</evidence>
<dbReference type="Gene3D" id="3.30.160.740">
    <property type="match status" value="1"/>
</dbReference>
<dbReference type="InterPro" id="IPR002034">
    <property type="entry name" value="AIPM/Hcit_synth_CS"/>
</dbReference>
<gene>
    <name evidence="7" type="ORF">OU798_05940</name>
</gene>
<evidence type="ECO:0000313" key="8">
    <source>
        <dbReference type="Proteomes" id="UP001145087"/>
    </source>
</evidence>
<keyword evidence="4" id="KW-0100">Branched-chain amino acid biosynthesis</keyword>
<comment type="caution">
    <text evidence="7">The sequence shown here is derived from an EMBL/GenBank/DDBJ whole genome shotgun (WGS) entry which is preliminary data.</text>
</comment>
<dbReference type="SMART" id="SM00917">
    <property type="entry name" value="LeuA_dimer"/>
    <property type="match status" value="1"/>
</dbReference>
<dbReference type="SUPFAM" id="SSF110921">
    <property type="entry name" value="2-isopropylmalate synthase LeuA, allosteric (dimerisation) domain"/>
    <property type="match status" value="1"/>
</dbReference>
<comment type="similarity">
    <text evidence="5">Belongs to the alpha-IPM synthase/homocitrate synthase family.</text>
</comment>
<keyword evidence="2 5" id="KW-0808">Transferase</keyword>
<dbReference type="SUPFAM" id="SSF51569">
    <property type="entry name" value="Aldolase"/>
    <property type="match status" value="1"/>
</dbReference>
<dbReference type="Proteomes" id="UP001145087">
    <property type="component" value="Unassembled WGS sequence"/>
</dbReference>
<dbReference type="InterPro" id="IPR000891">
    <property type="entry name" value="PYR_CT"/>
</dbReference>
<dbReference type="Pfam" id="PF22617">
    <property type="entry name" value="HCS_D2"/>
    <property type="match status" value="1"/>
</dbReference>
<feature type="domain" description="Pyruvate carboxyltransferase" evidence="6">
    <location>
        <begin position="13"/>
        <end position="274"/>
    </location>
</feature>
<dbReference type="Gene3D" id="1.10.238.260">
    <property type="match status" value="1"/>
</dbReference>
<dbReference type="Pfam" id="PF00682">
    <property type="entry name" value="HMGL-like"/>
    <property type="match status" value="1"/>
</dbReference>
<dbReference type="GO" id="GO:0003852">
    <property type="term" value="F:2-isopropylmalate synthase activity"/>
    <property type="evidence" value="ECO:0007669"/>
    <property type="project" value="InterPro"/>
</dbReference>
<organism evidence="7 8">
    <name type="scientific">Draconibacterium aestuarii</name>
    <dbReference type="NCBI Taxonomy" id="2998507"/>
    <lineage>
        <taxon>Bacteria</taxon>
        <taxon>Pseudomonadati</taxon>
        <taxon>Bacteroidota</taxon>
        <taxon>Bacteroidia</taxon>
        <taxon>Marinilabiliales</taxon>
        <taxon>Prolixibacteraceae</taxon>
        <taxon>Draconibacterium</taxon>
    </lineage>
</organism>
<keyword evidence="1" id="KW-0028">Amino-acid biosynthesis</keyword>
<dbReference type="RefSeq" id="WP_343332208.1">
    <property type="nucleotide sequence ID" value="NZ_JAPOHD010000012.1"/>
</dbReference>
<dbReference type="EMBL" id="JAPOHD010000012">
    <property type="protein sequence ID" value="MCY1719874.1"/>
    <property type="molecule type" value="Genomic_DNA"/>
</dbReference>
<dbReference type="InterPro" id="IPR054691">
    <property type="entry name" value="LeuA/HCS_post-cat"/>
</dbReference>
<evidence type="ECO:0000256" key="5">
    <source>
        <dbReference type="RuleBase" id="RU003523"/>
    </source>
</evidence>
<keyword evidence="8" id="KW-1185">Reference proteome</keyword>
<dbReference type="InterPro" id="IPR036230">
    <property type="entry name" value="LeuA_allosteric_dom_sf"/>
</dbReference>
<dbReference type="InterPro" id="IPR013785">
    <property type="entry name" value="Aldolase_TIM"/>
</dbReference>
<sequence length="522" mass="58803">MTGKTVEISGKHLTIMDTTLRDGEQTSGVSFSEGEKLSVAKVLLEDVKVDRIEIASARVSEGEFKGTKRVMQWAAQKGHLEKVEVLGFVDDKISLQWIADAGGKVINLLCKGSHKHVTEQLRKTPEQHIEDIKQVINNATEMGIKVNVYLEDWSNGMRNSRDYVHFMVENLKNEKVDRIMLPDTLGILDPDETYDFCKDMIESFPDVDFDFHAHNDYDLAIANVFHAIKAGIRCVHTTVNGLGERAGNAPLSSVIATIKDHLKMKTNVNEAQLNKVSKLVESFSGIRIPTNKPLIGEFVFTQCSGIHADGDSKNNLYFNELLPERFGRTRQYALGKTSGKANIKKNLEELGIELDKESLKKVTNRIIELADQKETITSDELPYIVADVLENDFFEQKVRVINYSVHYTMGLRPVASVSIEIGKKIYEEFSDGDGQYNAFVNSVKKIYKRLEKPFPVLVDYLVTIPPGGRTNALVETVITWRNNHEFKTKGLHPDQNTAAILATIRMLNVIENDYNTENLNKN</sequence>
<dbReference type="PROSITE" id="PS00815">
    <property type="entry name" value="AIPM_HOMOCIT_SYNTH_1"/>
    <property type="match status" value="1"/>
</dbReference>
<evidence type="ECO:0000313" key="7">
    <source>
        <dbReference type="EMBL" id="MCY1719874.1"/>
    </source>
</evidence>
<dbReference type="GO" id="GO:0009098">
    <property type="term" value="P:L-leucine biosynthetic process"/>
    <property type="evidence" value="ECO:0007669"/>
    <property type="project" value="InterPro"/>
</dbReference>
<dbReference type="Gene3D" id="3.20.20.70">
    <property type="entry name" value="Aldolase class I"/>
    <property type="match status" value="1"/>
</dbReference>
<dbReference type="InterPro" id="IPR050073">
    <property type="entry name" value="2-IPM_HCS-like"/>
</dbReference>
<name>A0A9X3F3H5_9BACT</name>
<accession>A0A9X3F3H5</accession>
<evidence type="ECO:0000259" key="6">
    <source>
        <dbReference type="PROSITE" id="PS50991"/>
    </source>
</evidence>
<evidence type="ECO:0000256" key="4">
    <source>
        <dbReference type="ARBA" id="ARBA00023304"/>
    </source>
</evidence>
<dbReference type="PANTHER" id="PTHR10277">
    <property type="entry name" value="HOMOCITRATE SYNTHASE-RELATED"/>
    <property type="match status" value="1"/>
</dbReference>